<name>A0A398AXT8_BRACM</name>
<dbReference type="EMBL" id="CM010628">
    <property type="protein sequence ID" value="RID80460.1"/>
    <property type="molecule type" value="Genomic_DNA"/>
</dbReference>
<dbReference type="Proteomes" id="UP000264353">
    <property type="component" value="Chromosome A1"/>
</dbReference>
<protein>
    <submittedName>
        <fullName evidence="2">Uncharacterized protein</fullName>
    </submittedName>
</protein>
<evidence type="ECO:0000313" key="2">
    <source>
        <dbReference type="EMBL" id="RID80460.1"/>
    </source>
</evidence>
<organism evidence="2 3">
    <name type="scientific">Brassica campestris</name>
    <name type="common">Field mustard</name>
    <dbReference type="NCBI Taxonomy" id="3711"/>
    <lineage>
        <taxon>Eukaryota</taxon>
        <taxon>Viridiplantae</taxon>
        <taxon>Streptophyta</taxon>
        <taxon>Embryophyta</taxon>
        <taxon>Tracheophyta</taxon>
        <taxon>Spermatophyta</taxon>
        <taxon>Magnoliopsida</taxon>
        <taxon>eudicotyledons</taxon>
        <taxon>Gunneridae</taxon>
        <taxon>Pentapetalae</taxon>
        <taxon>rosids</taxon>
        <taxon>malvids</taxon>
        <taxon>Brassicales</taxon>
        <taxon>Brassicaceae</taxon>
        <taxon>Brassiceae</taxon>
        <taxon>Brassica</taxon>
    </lineage>
</organism>
<gene>
    <name evidence="2" type="ORF">BRARA_A03121</name>
</gene>
<evidence type="ECO:0000256" key="1">
    <source>
        <dbReference type="SAM" id="SignalP"/>
    </source>
</evidence>
<feature type="signal peptide" evidence="1">
    <location>
        <begin position="1"/>
        <end position="21"/>
    </location>
</feature>
<feature type="chain" id="PRO_5017219564" evidence="1">
    <location>
        <begin position="22"/>
        <end position="59"/>
    </location>
</feature>
<proteinExistence type="predicted"/>
<dbReference type="AlphaFoldDB" id="A0A398AXT8"/>
<accession>A0A398AXT8</accession>
<evidence type="ECO:0000313" key="3">
    <source>
        <dbReference type="Proteomes" id="UP000264353"/>
    </source>
</evidence>
<keyword evidence="1" id="KW-0732">Signal</keyword>
<sequence>MFDHQISVILFLFLRKLICLSKSVYEAAIHFRKRCETSLIHLLKKEQSLVHYFFDNSHL</sequence>
<reference evidence="2 3" key="1">
    <citation type="submission" date="2018-06" db="EMBL/GenBank/DDBJ databases">
        <title>WGS assembly of Brassica rapa FPsc.</title>
        <authorList>
            <person name="Bowman J."/>
            <person name="Kohchi T."/>
            <person name="Yamato K."/>
            <person name="Jenkins J."/>
            <person name="Shu S."/>
            <person name="Ishizaki K."/>
            <person name="Yamaoka S."/>
            <person name="Nishihama R."/>
            <person name="Nakamura Y."/>
            <person name="Berger F."/>
            <person name="Adam C."/>
            <person name="Aki S."/>
            <person name="Althoff F."/>
            <person name="Araki T."/>
            <person name="Arteaga-Vazquez M."/>
            <person name="Balasubrmanian S."/>
            <person name="Bauer D."/>
            <person name="Boehm C."/>
            <person name="Briginshaw L."/>
            <person name="Caballero-Perez J."/>
            <person name="Catarino B."/>
            <person name="Chen F."/>
            <person name="Chiyoda S."/>
            <person name="Chovatia M."/>
            <person name="Davies K."/>
            <person name="Delmans M."/>
            <person name="Demura T."/>
            <person name="Dierschke T."/>
            <person name="Dolan L."/>
            <person name="Dorantes-Acosta A."/>
            <person name="Eklund D."/>
            <person name="Florent S."/>
            <person name="Flores-Sandoval E."/>
            <person name="Fujiyama A."/>
            <person name="Fukuzawa H."/>
            <person name="Galik B."/>
            <person name="Grimanelli D."/>
            <person name="Grimwood J."/>
            <person name="Grossniklaus U."/>
            <person name="Hamada T."/>
            <person name="Haseloff J."/>
            <person name="Hetherington A."/>
            <person name="Higo A."/>
            <person name="Hirakawa Y."/>
            <person name="Hundley H."/>
            <person name="Ikeda Y."/>
            <person name="Inoue K."/>
            <person name="Inoue S."/>
            <person name="Ishida S."/>
            <person name="Jia Q."/>
            <person name="Kakita M."/>
            <person name="Kanazawa T."/>
            <person name="Kawai Y."/>
            <person name="Kawashima T."/>
            <person name="Kennedy M."/>
            <person name="Kinose K."/>
            <person name="Kinoshita T."/>
            <person name="Kohara Y."/>
            <person name="Koide E."/>
            <person name="Komatsu K."/>
            <person name="Kopischke S."/>
            <person name="Kubo M."/>
            <person name="Kyozuka J."/>
            <person name="Lagercrantz U."/>
            <person name="Lin S."/>
            <person name="Lindquist E."/>
            <person name="Lipzen A."/>
            <person name="Lu C."/>
            <person name="Luna E."/>
            <person name="Martienssen R."/>
            <person name="Minamino N."/>
            <person name="Mizutani M."/>
            <person name="Mizutani M."/>
            <person name="Mochizuki N."/>
            <person name="Monte I."/>
            <person name="Mosher R."/>
            <person name="Nagasaki H."/>
            <person name="Nakagami H."/>
            <person name="Naramoto S."/>
            <person name="Nishitani K."/>
            <person name="Ohtani M."/>
            <person name="Okamoto T."/>
            <person name="Okumura M."/>
            <person name="Phillips J."/>
            <person name="Pollak B."/>
            <person name="Reinders A."/>
            <person name="Roevekamp M."/>
            <person name="Sano R."/>
            <person name="Sawa S."/>
            <person name="Schmid M."/>
            <person name="Shirakawa M."/>
            <person name="Solano R."/>
            <person name="Spunde A."/>
            <person name="Suetsugu N."/>
            <person name="Sugano S."/>
            <person name="Sugiyama A."/>
            <person name="Sun R."/>
            <person name="Suzuki Y."/>
            <person name="Takenaka M."/>
            <person name="Takezawa D."/>
            <person name="Tomogane H."/>
            <person name="Tsuzuki M."/>
            <person name="Ueda T."/>
            <person name="Umeda M."/>
            <person name="Ward J."/>
            <person name="Watanabe Y."/>
            <person name="Yazaki K."/>
            <person name="Yokoyama R."/>
            <person name="Yoshitake Y."/>
            <person name="Yotsui I."/>
            <person name="Zachgo S."/>
            <person name="Schmutz J."/>
        </authorList>
    </citation>
    <scope>NUCLEOTIDE SEQUENCE [LARGE SCALE GENOMIC DNA]</scope>
    <source>
        <strain evidence="3">cv. B-3</strain>
    </source>
</reference>